<dbReference type="Pfam" id="PF24436">
    <property type="entry name" value="INTS7_N"/>
    <property type="match status" value="1"/>
</dbReference>
<dbReference type="STRING" id="3821.A0A151RVW1"/>
<organism evidence="3 4">
    <name type="scientific">Cajanus cajan</name>
    <name type="common">Pigeon pea</name>
    <name type="synonym">Cajanus indicus</name>
    <dbReference type="NCBI Taxonomy" id="3821"/>
    <lineage>
        <taxon>Eukaryota</taxon>
        <taxon>Viridiplantae</taxon>
        <taxon>Streptophyta</taxon>
        <taxon>Embryophyta</taxon>
        <taxon>Tracheophyta</taxon>
        <taxon>Spermatophyta</taxon>
        <taxon>Magnoliopsida</taxon>
        <taxon>eudicotyledons</taxon>
        <taxon>Gunneridae</taxon>
        <taxon>Pentapetalae</taxon>
        <taxon>rosids</taxon>
        <taxon>fabids</taxon>
        <taxon>Fabales</taxon>
        <taxon>Fabaceae</taxon>
        <taxon>Papilionoideae</taxon>
        <taxon>50 kb inversion clade</taxon>
        <taxon>NPAAA clade</taxon>
        <taxon>indigoferoid/millettioid clade</taxon>
        <taxon>Phaseoleae</taxon>
        <taxon>Cajanus</taxon>
    </lineage>
</organism>
<dbReference type="GO" id="GO:0032039">
    <property type="term" value="C:integrator complex"/>
    <property type="evidence" value="ECO:0007669"/>
    <property type="project" value="InterPro"/>
</dbReference>
<dbReference type="AlphaFoldDB" id="A0A151RVW1"/>
<reference evidence="3" key="1">
    <citation type="journal article" date="2012" name="Nat. Biotechnol.">
        <title>Draft genome sequence of pigeonpea (Cajanus cajan), an orphan legume crop of resource-poor farmers.</title>
        <authorList>
            <person name="Varshney R.K."/>
            <person name="Chen W."/>
            <person name="Li Y."/>
            <person name="Bharti A.K."/>
            <person name="Saxena R.K."/>
            <person name="Schlueter J.A."/>
            <person name="Donoghue M.T."/>
            <person name="Azam S."/>
            <person name="Fan G."/>
            <person name="Whaley A.M."/>
            <person name="Farmer A.D."/>
            <person name="Sheridan J."/>
            <person name="Iwata A."/>
            <person name="Tuteja R."/>
            <person name="Penmetsa R.V."/>
            <person name="Wu W."/>
            <person name="Upadhyaya H.D."/>
            <person name="Yang S.P."/>
            <person name="Shah T."/>
            <person name="Saxena K.B."/>
            <person name="Michael T."/>
            <person name="McCombie W.R."/>
            <person name="Yang B."/>
            <person name="Zhang G."/>
            <person name="Yang H."/>
            <person name="Wang J."/>
            <person name="Spillane C."/>
            <person name="Cook D.R."/>
            <person name="May G.D."/>
            <person name="Xu X."/>
            <person name="Jackson S.A."/>
        </authorList>
    </citation>
    <scope>NUCLEOTIDE SEQUENCE [LARGE SCALE GENOMIC DNA]</scope>
</reference>
<dbReference type="InterPro" id="IPR016024">
    <property type="entry name" value="ARM-type_fold"/>
</dbReference>
<dbReference type="SUPFAM" id="SSF48371">
    <property type="entry name" value="ARM repeat"/>
    <property type="match status" value="1"/>
</dbReference>
<dbReference type="Gramene" id="C.cajan_31270.t">
    <property type="protein sequence ID" value="C.cajan_31270.t"/>
    <property type="gene ID" value="C.cajan_31270"/>
</dbReference>
<proteinExistence type="inferred from homology"/>
<evidence type="ECO:0000259" key="2">
    <source>
        <dbReference type="Pfam" id="PF24436"/>
    </source>
</evidence>
<feature type="domain" description="Integrator complex subunit 7 N-terminal" evidence="2">
    <location>
        <begin position="66"/>
        <end position="270"/>
    </location>
</feature>
<dbReference type="InterPro" id="IPR056516">
    <property type="entry name" value="INTS7_N"/>
</dbReference>
<dbReference type="PANTHER" id="PTHR13322:SF2">
    <property type="entry name" value="INTEGRATOR COMPLEX SUBUNIT 7"/>
    <property type="match status" value="1"/>
</dbReference>
<protein>
    <submittedName>
        <fullName evidence="3">Integrator complex subunit 7</fullName>
    </submittedName>
</protein>
<sequence length="279" mass="31125">MEPTCAARAMEWSIQLEMGLRSTKPGVPIKAILEMEPRLRQWSREPESGVAPCAMFGLVPGEDKLFANTILLRLAEAFRGGDIETRLSVVRVFLSERKHRDKKRKGLLSEARVANHLELLKRVKSVFDSGDLNSRALALVLFGCWADFVKDNAQIRYLIFSSLVSSHDCEVKASLYATGCFCEISDDFASISVEMLFNIMNSSSVSLPVKLVAARVLAKCKSSYSVAHKAYKTGIELVLNSSDEVFLVAMLFSLTKLACILMSFTSYQVCTFFSLLYDF</sequence>
<name>A0A151RVW1_CAJCA</name>
<dbReference type="Proteomes" id="UP000075243">
    <property type="component" value="Unassembled WGS sequence"/>
</dbReference>
<dbReference type="OMA" id="NDNAQIR"/>
<comment type="similarity">
    <text evidence="1">Belongs to the Integrator subunit 7 family.</text>
</comment>
<evidence type="ECO:0000313" key="3">
    <source>
        <dbReference type="EMBL" id="KYP46647.1"/>
    </source>
</evidence>
<dbReference type="GO" id="GO:0034472">
    <property type="term" value="P:snRNA 3'-end processing"/>
    <property type="evidence" value="ECO:0007669"/>
    <property type="project" value="TreeGrafter"/>
</dbReference>
<keyword evidence="4" id="KW-1185">Reference proteome</keyword>
<dbReference type="PANTHER" id="PTHR13322">
    <property type="entry name" value="C1ORF73 PROTEIN"/>
    <property type="match status" value="1"/>
</dbReference>
<dbReference type="InterPro" id="IPR033060">
    <property type="entry name" value="INTS7"/>
</dbReference>
<accession>A0A151RVW1</accession>
<evidence type="ECO:0000256" key="1">
    <source>
        <dbReference type="ARBA" id="ARBA00008565"/>
    </source>
</evidence>
<evidence type="ECO:0000313" key="4">
    <source>
        <dbReference type="Proteomes" id="UP000075243"/>
    </source>
</evidence>
<gene>
    <name evidence="3" type="ORF">KK1_031743</name>
</gene>
<dbReference type="EMBL" id="KQ483551">
    <property type="protein sequence ID" value="KYP46647.1"/>
    <property type="molecule type" value="Genomic_DNA"/>
</dbReference>